<reference evidence="1 2" key="1">
    <citation type="submission" date="2011-08" db="EMBL/GenBank/DDBJ databases">
        <title>The genome of the obligate endobacterium of an arbuscular mycorrhizal fungus reveals an interphylum network of nutritional interactions.</title>
        <authorList>
            <person name="Ghignone S."/>
            <person name="Salvioli A."/>
            <person name="Anca I."/>
            <person name="Lumini E."/>
            <person name="Ortu G."/>
            <person name="Petiti L."/>
            <person name="Cruveiller S."/>
            <person name="Bianciotto V."/>
            <person name="Piffanelli P."/>
            <person name="Lanfranco L."/>
            <person name="Bonfante P."/>
        </authorList>
    </citation>
    <scope>NUCLEOTIDE SEQUENCE [LARGE SCALE GENOMIC DNA]</scope>
    <source>
        <strain evidence="1 2">BEG34</strain>
    </source>
</reference>
<dbReference type="EMBL" id="CAFB01000044">
    <property type="protein sequence ID" value="CCD29635.1"/>
    <property type="molecule type" value="Genomic_DNA"/>
</dbReference>
<dbReference type="Gene3D" id="2.60.120.620">
    <property type="entry name" value="q2cbj1_9rhob like domain"/>
    <property type="match status" value="1"/>
</dbReference>
<dbReference type="STRING" id="1070319.CAGGBEG34_270045"/>
<accession>G2JA36</accession>
<dbReference type="eggNOG" id="ENOG5031DFX">
    <property type="taxonomic scope" value="Bacteria"/>
</dbReference>
<evidence type="ECO:0000313" key="1">
    <source>
        <dbReference type="EMBL" id="CCD29635.1"/>
    </source>
</evidence>
<sequence>MNCLNNSFVFDSRIVSEFQEKGYVKMPRFLSTQFTAYLKNKIKESIDEPTDQYQKGFSRLKYDVFSNDQMLFSLFENRKFSETLTSLAGRDLFYTQGIGLELIKNQNKGFPWHIETQSFAYQHADDYAMTVWVPLENIDTQKQRGGMAYVPKNKLSGHHAYAYIDPAVFELLEGRISSGSPITIEEFMELRDGPLNSPALIKLYEYFAEEDDFNVGDVLGIHKDVIHRSIPLGEGNLESRIIFSMRFIGTDSTYDKKRATSIEISRQHFNYSGPTKLHLDVAKNEGERIIESPYFHHPEKRLIACAS</sequence>
<organism evidence="1 2">
    <name type="scientific">Candidatus Glomeribacter gigasporarum BEG34</name>
    <dbReference type="NCBI Taxonomy" id="1070319"/>
    <lineage>
        <taxon>Bacteria</taxon>
        <taxon>Pseudomonadati</taxon>
        <taxon>Pseudomonadota</taxon>
        <taxon>Betaproteobacteria</taxon>
        <taxon>Burkholderiales</taxon>
        <taxon>Burkholderiaceae</taxon>
        <taxon>Candidatus Glomeribacter</taxon>
    </lineage>
</organism>
<dbReference type="Pfam" id="PF05721">
    <property type="entry name" value="PhyH"/>
    <property type="match status" value="1"/>
</dbReference>
<dbReference type="AlphaFoldDB" id="G2JA36"/>
<dbReference type="SUPFAM" id="SSF51197">
    <property type="entry name" value="Clavaminate synthase-like"/>
    <property type="match status" value="1"/>
</dbReference>
<dbReference type="PANTHER" id="PTHR20883">
    <property type="entry name" value="PHYTANOYL-COA DIOXYGENASE DOMAIN CONTAINING 1"/>
    <property type="match status" value="1"/>
</dbReference>
<dbReference type="OrthoDB" id="4341831at2"/>
<dbReference type="PANTHER" id="PTHR20883:SF46">
    <property type="entry name" value="PHYTANOYL-COA HYDROXYLASE"/>
    <property type="match status" value="1"/>
</dbReference>
<gene>
    <name evidence="1" type="ORF">CAGGBEG34_270045</name>
</gene>
<dbReference type="GO" id="GO:0016706">
    <property type="term" value="F:2-oxoglutarate-dependent dioxygenase activity"/>
    <property type="evidence" value="ECO:0007669"/>
    <property type="project" value="UniProtKB-ARBA"/>
</dbReference>
<protein>
    <submittedName>
        <fullName evidence="1">Putative JamE</fullName>
    </submittedName>
</protein>
<dbReference type="Proteomes" id="UP000054051">
    <property type="component" value="Unassembled WGS sequence"/>
</dbReference>
<dbReference type="GO" id="GO:0005506">
    <property type="term" value="F:iron ion binding"/>
    <property type="evidence" value="ECO:0007669"/>
    <property type="project" value="UniProtKB-ARBA"/>
</dbReference>
<evidence type="ECO:0000313" key="2">
    <source>
        <dbReference type="Proteomes" id="UP000054051"/>
    </source>
</evidence>
<dbReference type="RefSeq" id="WP_006682797.1">
    <property type="nucleotide sequence ID" value="NZ_CAFB01000044.1"/>
</dbReference>
<name>G2JA36_9BURK</name>
<comment type="caution">
    <text evidence="1">The sequence shown here is derived from an EMBL/GenBank/DDBJ whole genome shotgun (WGS) entry which is preliminary data.</text>
</comment>
<proteinExistence type="predicted"/>
<keyword evidence="2" id="KW-1185">Reference proteome</keyword>
<dbReference type="InterPro" id="IPR008775">
    <property type="entry name" value="Phytyl_CoA_dOase-like"/>
</dbReference>